<evidence type="ECO:0000256" key="1">
    <source>
        <dbReference type="SAM" id="Phobius"/>
    </source>
</evidence>
<accession>A0ABD5YLG8</accession>
<organism evidence="2 3">
    <name type="scientific">Halocatena marina</name>
    <dbReference type="NCBI Taxonomy" id="2934937"/>
    <lineage>
        <taxon>Archaea</taxon>
        <taxon>Methanobacteriati</taxon>
        <taxon>Methanobacteriota</taxon>
        <taxon>Stenosarchaea group</taxon>
        <taxon>Halobacteria</taxon>
        <taxon>Halobacteriales</taxon>
        <taxon>Natronomonadaceae</taxon>
        <taxon>Halocatena</taxon>
    </lineage>
</organism>
<keyword evidence="1" id="KW-0472">Membrane</keyword>
<dbReference type="RefSeq" id="WP_248903862.1">
    <property type="nucleotide sequence ID" value="NZ_CP109979.1"/>
</dbReference>
<dbReference type="Pfam" id="PF24432">
    <property type="entry name" value="DUF7555"/>
    <property type="match status" value="1"/>
</dbReference>
<proteinExistence type="predicted"/>
<keyword evidence="1" id="KW-0812">Transmembrane</keyword>
<feature type="transmembrane region" description="Helical" evidence="1">
    <location>
        <begin position="113"/>
        <end position="134"/>
    </location>
</feature>
<keyword evidence="3" id="KW-1185">Reference proteome</keyword>
<comment type="caution">
    <text evidence="2">The sequence shown here is derived from an EMBL/GenBank/DDBJ whole genome shotgun (WGS) entry which is preliminary data.</text>
</comment>
<sequence>MTTGEGVLWRRQALDAIVYAIVVTVIVVIGSIVVSFTLGGGWIGVKYILFIVGIGLFGVGTFKLRPTAPWRDSELVSTDSDRASWIQMRIEQIPPLDQYGLQPNDRISDGVKILFASILILIVSFALEVFFSVAR</sequence>
<dbReference type="AlphaFoldDB" id="A0ABD5YLG8"/>
<gene>
    <name evidence="2" type="ORF">ACFQL7_00490</name>
</gene>
<dbReference type="InterPro" id="IPR055977">
    <property type="entry name" value="DUF7555"/>
</dbReference>
<name>A0ABD5YLG8_9EURY</name>
<evidence type="ECO:0000313" key="3">
    <source>
        <dbReference type="Proteomes" id="UP001596417"/>
    </source>
</evidence>
<dbReference type="Proteomes" id="UP001596417">
    <property type="component" value="Unassembled WGS sequence"/>
</dbReference>
<dbReference type="GeneID" id="76198014"/>
<reference evidence="2 3" key="1">
    <citation type="journal article" date="2019" name="Int. J. Syst. Evol. Microbiol.">
        <title>The Global Catalogue of Microorganisms (GCM) 10K type strain sequencing project: providing services to taxonomists for standard genome sequencing and annotation.</title>
        <authorList>
            <consortium name="The Broad Institute Genomics Platform"/>
            <consortium name="The Broad Institute Genome Sequencing Center for Infectious Disease"/>
            <person name="Wu L."/>
            <person name="Ma J."/>
        </authorList>
    </citation>
    <scope>NUCLEOTIDE SEQUENCE [LARGE SCALE GENOMIC DNA]</scope>
    <source>
        <strain evidence="2 3">RDMS1</strain>
    </source>
</reference>
<keyword evidence="1" id="KW-1133">Transmembrane helix</keyword>
<dbReference type="EMBL" id="JBHTAX010000001">
    <property type="protein sequence ID" value="MFC7188483.1"/>
    <property type="molecule type" value="Genomic_DNA"/>
</dbReference>
<evidence type="ECO:0000313" key="2">
    <source>
        <dbReference type="EMBL" id="MFC7188483.1"/>
    </source>
</evidence>
<feature type="transmembrane region" description="Helical" evidence="1">
    <location>
        <begin position="16"/>
        <end position="38"/>
    </location>
</feature>
<feature type="transmembrane region" description="Helical" evidence="1">
    <location>
        <begin position="44"/>
        <end position="62"/>
    </location>
</feature>
<protein>
    <submittedName>
        <fullName evidence="2">Uncharacterized protein</fullName>
    </submittedName>
</protein>